<keyword evidence="7 9" id="KW-1133">Transmembrane helix</keyword>
<evidence type="ECO:0000256" key="8">
    <source>
        <dbReference type="ARBA" id="ARBA00023136"/>
    </source>
</evidence>
<comment type="subcellular location">
    <subcellularLocation>
        <location evidence="1">Cell membrane</location>
        <topology evidence="1">Multi-pass membrane protein</topology>
    </subcellularLocation>
</comment>
<dbReference type="Proteomes" id="UP000052245">
    <property type="component" value="Unassembled WGS sequence"/>
</dbReference>
<dbReference type="Gene3D" id="1.20.1560.10">
    <property type="entry name" value="ABC transporter type 1, transmembrane domain"/>
    <property type="match status" value="1"/>
</dbReference>
<dbReference type="SUPFAM" id="SSF90123">
    <property type="entry name" value="ABC transporter transmembrane region"/>
    <property type="match status" value="1"/>
</dbReference>
<feature type="domain" description="ABC transmembrane type-1" evidence="11">
    <location>
        <begin position="20"/>
        <end position="280"/>
    </location>
</feature>
<dbReference type="InterPro" id="IPR003439">
    <property type="entry name" value="ABC_transporter-like_ATP-bd"/>
</dbReference>
<evidence type="ECO:0000313" key="13">
    <source>
        <dbReference type="Proteomes" id="UP000052245"/>
    </source>
</evidence>
<dbReference type="InterPro" id="IPR017871">
    <property type="entry name" value="ABC_transporter-like_CS"/>
</dbReference>
<keyword evidence="6 12" id="KW-0067">ATP-binding</keyword>
<organism evidence="12 13">
    <name type="scientific">Campylobacter hyointestinalis subsp. hyointestinalis</name>
    <dbReference type="NCBI Taxonomy" id="91352"/>
    <lineage>
        <taxon>Bacteria</taxon>
        <taxon>Pseudomonadati</taxon>
        <taxon>Campylobacterota</taxon>
        <taxon>Epsilonproteobacteria</taxon>
        <taxon>Campylobacterales</taxon>
        <taxon>Campylobacteraceae</taxon>
        <taxon>Campylobacter</taxon>
    </lineage>
</organism>
<accession>A0A9W5F009</accession>
<feature type="transmembrane region" description="Helical" evidence="9">
    <location>
        <begin position="179"/>
        <end position="197"/>
    </location>
</feature>
<reference evidence="12 13" key="1">
    <citation type="submission" date="2015-11" db="EMBL/GenBank/DDBJ databases">
        <authorList>
            <consortium name="Pathogen Informatics"/>
        </authorList>
    </citation>
    <scope>NUCLEOTIDE SEQUENCE [LARGE SCALE GENOMIC DNA]</scope>
    <source>
        <strain evidence="12 13">007A-0283</strain>
    </source>
</reference>
<evidence type="ECO:0000313" key="12">
    <source>
        <dbReference type="EMBL" id="CUU82330.1"/>
    </source>
</evidence>
<dbReference type="AlphaFoldDB" id="A0A9W5F009"/>
<evidence type="ECO:0000256" key="9">
    <source>
        <dbReference type="SAM" id="Phobius"/>
    </source>
</evidence>
<evidence type="ECO:0000259" key="10">
    <source>
        <dbReference type="PROSITE" id="PS50893"/>
    </source>
</evidence>
<dbReference type="InterPro" id="IPR011527">
    <property type="entry name" value="ABC1_TM_dom"/>
</dbReference>
<dbReference type="Gene3D" id="3.40.50.300">
    <property type="entry name" value="P-loop containing nucleotide triphosphate hydrolases"/>
    <property type="match status" value="1"/>
</dbReference>
<feature type="transmembrane region" description="Helical" evidence="9">
    <location>
        <begin position="153"/>
        <end position="173"/>
    </location>
</feature>
<dbReference type="GO" id="GO:0005524">
    <property type="term" value="F:ATP binding"/>
    <property type="evidence" value="ECO:0007669"/>
    <property type="project" value="UniProtKB-KW"/>
</dbReference>
<evidence type="ECO:0000256" key="5">
    <source>
        <dbReference type="ARBA" id="ARBA00022741"/>
    </source>
</evidence>
<comment type="caution">
    <text evidence="12">The sequence shown here is derived from an EMBL/GenBank/DDBJ whole genome shotgun (WGS) entry which is preliminary data.</text>
</comment>
<keyword evidence="8 9" id="KW-0472">Membrane</keyword>
<feature type="transmembrane region" description="Helical" evidence="9">
    <location>
        <begin position="72"/>
        <end position="92"/>
    </location>
</feature>
<feature type="transmembrane region" description="Helical" evidence="9">
    <location>
        <begin position="20"/>
        <end position="44"/>
    </location>
</feature>
<evidence type="ECO:0000256" key="7">
    <source>
        <dbReference type="ARBA" id="ARBA00022989"/>
    </source>
</evidence>
<dbReference type="PROSITE" id="PS50893">
    <property type="entry name" value="ABC_TRANSPORTER_2"/>
    <property type="match status" value="1"/>
</dbReference>
<dbReference type="PANTHER" id="PTHR24221:SF654">
    <property type="entry name" value="ATP-BINDING CASSETTE SUB-FAMILY B MEMBER 6"/>
    <property type="match status" value="1"/>
</dbReference>
<dbReference type="CDD" id="cd18553">
    <property type="entry name" value="ABC_6TM_PglK_like"/>
    <property type="match status" value="1"/>
</dbReference>
<keyword evidence="4 9" id="KW-0812">Transmembrane</keyword>
<dbReference type="GO" id="GO:0005886">
    <property type="term" value="C:plasma membrane"/>
    <property type="evidence" value="ECO:0007669"/>
    <property type="project" value="UniProtKB-SubCell"/>
</dbReference>
<dbReference type="SMART" id="SM00382">
    <property type="entry name" value="AAA"/>
    <property type="match status" value="1"/>
</dbReference>
<dbReference type="InterPro" id="IPR003593">
    <property type="entry name" value="AAA+_ATPase"/>
</dbReference>
<name>A0A9W5F009_CAMHY</name>
<dbReference type="Pfam" id="PF00664">
    <property type="entry name" value="ABC_membrane"/>
    <property type="match status" value="1"/>
</dbReference>
<evidence type="ECO:0000259" key="11">
    <source>
        <dbReference type="PROSITE" id="PS50929"/>
    </source>
</evidence>
<evidence type="ECO:0000256" key="4">
    <source>
        <dbReference type="ARBA" id="ARBA00022692"/>
    </source>
</evidence>
<keyword evidence="5" id="KW-0547">Nucleotide-binding</keyword>
<dbReference type="Pfam" id="PF00005">
    <property type="entry name" value="ABC_tran"/>
    <property type="match status" value="1"/>
</dbReference>
<dbReference type="InterPro" id="IPR039421">
    <property type="entry name" value="Type_1_exporter"/>
</dbReference>
<dbReference type="EMBL" id="FAVC01000002">
    <property type="protein sequence ID" value="CUU82330.1"/>
    <property type="molecule type" value="Genomic_DNA"/>
</dbReference>
<dbReference type="FunFam" id="3.40.50.300:FF:000299">
    <property type="entry name" value="ABC transporter ATP-binding protein/permease"/>
    <property type="match status" value="1"/>
</dbReference>
<dbReference type="InterPro" id="IPR036640">
    <property type="entry name" value="ABC1_TM_sf"/>
</dbReference>
<protein>
    <submittedName>
        <fullName evidence="12">ABC transporter, ATP-binding protein/permease, glycan transport</fullName>
        <ecNumber evidence="12">3.6.3.-</ecNumber>
    </submittedName>
</protein>
<gene>
    <name evidence="12" type="primary">pglK</name>
    <name evidence="12" type="ORF">ERS739223_00951</name>
</gene>
<evidence type="ECO:0000256" key="2">
    <source>
        <dbReference type="ARBA" id="ARBA00022448"/>
    </source>
</evidence>
<dbReference type="PANTHER" id="PTHR24221">
    <property type="entry name" value="ATP-BINDING CASSETTE SUB-FAMILY B"/>
    <property type="match status" value="1"/>
</dbReference>
<evidence type="ECO:0000256" key="6">
    <source>
        <dbReference type="ARBA" id="ARBA00022840"/>
    </source>
</evidence>
<dbReference type="EC" id="3.6.3.-" evidence="12"/>
<dbReference type="SUPFAM" id="SSF52540">
    <property type="entry name" value="P-loop containing nucleoside triphosphate hydrolases"/>
    <property type="match status" value="1"/>
</dbReference>
<proteinExistence type="predicted"/>
<keyword evidence="12" id="KW-0378">Hydrolase</keyword>
<feature type="domain" description="ABC transporter" evidence="10">
    <location>
        <begin position="351"/>
        <end position="563"/>
    </location>
</feature>
<keyword evidence="3" id="KW-1003">Cell membrane</keyword>
<keyword evidence="2" id="KW-0813">Transport</keyword>
<dbReference type="GO" id="GO:0016887">
    <property type="term" value="F:ATP hydrolysis activity"/>
    <property type="evidence" value="ECO:0007669"/>
    <property type="project" value="InterPro"/>
</dbReference>
<dbReference type="GO" id="GO:0140359">
    <property type="term" value="F:ABC-type transporter activity"/>
    <property type="evidence" value="ECO:0007669"/>
    <property type="project" value="InterPro"/>
</dbReference>
<dbReference type="InterPro" id="IPR027417">
    <property type="entry name" value="P-loop_NTPase"/>
</dbReference>
<dbReference type="PROSITE" id="PS50929">
    <property type="entry name" value="ABC_TM1F"/>
    <property type="match status" value="1"/>
</dbReference>
<dbReference type="GO" id="GO:0034040">
    <property type="term" value="F:ATPase-coupled lipid transmembrane transporter activity"/>
    <property type="evidence" value="ECO:0007669"/>
    <property type="project" value="TreeGrafter"/>
</dbReference>
<dbReference type="PROSITE" id="PS00211">
    <property type="entry name" value="ABC_TRANSPORTER_1"/>
    <property type="match status" value="1"/>
</dbReference>
<evidence type="ECO:0000256" key="3">
    <source>
        <dbReference type="ARBA" id="ARBA00022475"/>
    </source>
</evidence>
<sequence>MSNLKKIKYILSRHDKIYLLILLFMSIFLSFIETVGISAIMPFITVATNPVQITQNIYFRNIYNFLGFDKEMHFVIAFGFLLIVFYIFRAVYNILYTYMLNKFAYGRYNLFTSRLFDTYVHLPYQNFVQRNSSQFTKAIINEAGNLSSYIQSLLSMLSEVFTIVLLYSILLVIDWKMTLVLTLVLGLKILFITKILSKRIKAQGEKRSESQSKFYKILNETFGNFKIVKFIQNEKKILNEFLTASTQFTRSNIVNATLQQLPRNILETVGFSSLIAIVIFILIKYEDASKVLPIISMYALALYRMLPAINKILSSYNGMLFMSKALNIVYDELRYIPPKEGDQNINFKSEIVLNNISFEYIASKPVLNGITLSIKKGEKIAFIGKSGGGKSTLVDLIIGLYRPNKGEIHVDGILLDDKNIRSWRSKIGYIPQSIYLFDGTVKDNVAFGYELDDSKVIKCLKKANIYDFLSQKDGIDTRVGEGGIQLSGGQKQRIGIARALYNDPEILVLDEATSALDNDTESKIMDEIYEVSNDKTLIIIAHRLSTIEGCERKIRLDKGKICD</sequence>
<feature type="transmembrane region" description="Helical" evidence="9">
    <location>
        <begin position="265"/>
        <end position="285"/>
    </location>
</feature>
<evidence type="ECO:0000256" key="1">
    <source>
        <dbReference type="ARBA" id="ARBA00004651"/>
    </source>
</evidence>